<evidence type="ECO:0000313" key="4">
    <source>
        <dbReference type="Proteomes" id="UP001497444"/>
    </source>
</evidence>
<feature type="compositionally biased region" description="Low complexity" evidence="2">
    <location>
        <begin position="526"/>
        <end position="539"/>
    </location>
</feature>
<keyword evidence="1" id="KW-0175">Coiled coil</keyword>
<evidence type="ECO:0000313" key="3">
    <source>
        <dbReference type="EMBL" id="CAK9258338.1"/>
    </source>
</evidence>
<evidence type="ECO:0008006" key="5">
    <source>
        <dbReference type="Google" id="ProtNLM"/>
    </source>
</evidence>
<feature type="coiled-coil region" evidence="1">
    <location>
        <begin position="383"/>
        <end position="467"/>
    </location>
</feature>
<evidence type="ECO:0000256" key="2">
    <source>
        <dbReference type="SAM" id="MobiDB-lite"/>
    </source>
</evidence>
<proteinExistence type="predicted"/>
<evidence type="ECO:0000256" key="1">
    <source>
        <dbReference type="SAM" id="Coils"/>
    </source>
</evidence>
<protein>
    <recommendedName>
        <fullName evidence="5">CUE domain-containing protein</fullName>
    </recommendedName>
</protein>
<name>A0ABP0VV21_9BRYO</name>
<feature type="compositionally biased region" description="Gly residues" evidence="2">
    <location>
        <begin position="540"/>
        <end position="551"/>
    </location>
</feature>
<dbReference type="Proteomes" id="UP001497444">
    <property type="component" value="Chromosome 11"/>
</dbReference>
<feature type="region of interest" description="Disordered" evidence="2">
    <location>
        <begin position="520"/>
        <end position="581"/>
    </location>
</feature>
<gene>
    <name evidence="3" type="ORF">CSSPJE1EN1_LOCUS3816</name>
</gene>
<feature type="coiled-coil region" evidence="1">
    <location>
        <begin position="319"/>
        <end position="346"/>
    </location>
</feature>
<keyword evidence="4" id="KW-1185">Reference proteome</keyword>
<dbReference type="EMBL" id="OZ020106">
    <property type="protein sequence ID" value="CAK9258338.1"/>
    <property type="molecule type" value="Genomic_DNA"/>
</dbReference>
<organism evidence="3 4">
    <name type="scientific">Sphagnum jensenii</name>
    <dbReference type="NCBI Taxonomy" id="128206"/>
    <lineage>
        <taxon>Eukaryota</taxon>
        <taxon>Viridiplantae</taxon>
        <taxon>Streptophyta</taxon>
        <taxon>Embryophyta</taxon>
        <taxon>Bryophyta</taxon>
        <taxon>Sphagnophytina</taxon>
        <taxon>Sphagnopsida</taxon>
        <taxon>Sphagnales</taxon>
        <taxon>Sphagnaceae</taxon>
        <taxon>Sphagnum</taxon>
    </lineage>
</organism>
<dbReference type="CDD" id="cd14279">
    <property type="entry name" value="CUE"/>
    <property type="match status" value="1"/>
</dbReference>
<dbReference type="PANTHER" id="PTHR48280">
    <property type="entry name" value="OS05G0394900 PROTEIN"/>
    <property type="match status" value="1"/>
</dbReference>
<accession>A0ABP0VV21</accession>
<dbReference type="PANTHER" id="PTHR48280:SF1">
    <property type="entry name" value="CUE DOMAIN-CONTAINING PROTEIN"/>
    <property type="match status" value="1"/>
</dbReference>
<sequence length="635" mass="68424">MERDQGKFAAFKALQDIFPQVDLRILKATVLDHGADIDAAVDFILTEVLTEQPNTGNLSATQVKEPSENCSNADLIELSSADLHESELSELNIGALGAQPPAALPVHREWHDVDDGPGTIDIDAVDAMSPYFDMSLPLTRVMQILLPQENASLDIQGKDPADTDVCASLAYEPSHLYPTDVGGTDNLVLGEPSLFGNGLNKGSDVNHLPVDVESSTLGRDGDETLAKSEQSVSYPVVLLPCEDDPLSSVETELVGQLHSVNFLQADDGSRLLESSELWKTMEDSFVSSCGELSSGSLHVPSMDVLHELIIEAKSDKEGLVGAVEEMQALQQKVEEAEEAAQQAKKDALHSGSDILAQVDEMRDMLSRAHEANEMHAGEVYGEKSMLATESRELQSRLAKLKAENEKAFSAINEMRKNLQARIDAANEEKEKAFVEKQEREASAHKLLAIEEDLMAKVAQESRDLQEEDEACTKLREFLIEHGSIIDSLQGEVAVVCEDVETLKKQLEQGVMSVGSSFVHTARVRSSRSPSSSSIASVASGGEGTPKLGEGGEPITTGSSPKSATRAETDIENSPSSAAAEEVARMPFLEGEAEQAMPYQNTAPFDHNVDSGMEDEGWHLLDMVSTSGSEGSGPQA</sequence>
<reference evidence="3" key="1">
    <citation type="submission" date="2024-02" db="EMBL/GenBank/DDBJ databases">
        <authorList>
            <consortium name="ELIXIR-Norway"/>
            <consortium name="Elixir Norway"/>
        </authorList>
    </citation>
    <scope>NUCLEOTIDE SEQUENCE</scope>
</reference>